<feature type="transmembrane region" description="Helical" evidence="1">
    <location>
        <begin position="65"/>
        <end position="98"/>
    </location>
</feature>
<dbReference type="EMBL" id="CP043046">
    <property type="protein sequence ID" value="QEI04647.1"/>
    <property type="molecule type" value="Genomic_DNA"/>
</dbReference>
<dbReference type="AlphaFoldDB" id="A0A5C0AWE5"/>
<accession>A0A5C0AWE5</accession>
<evidence type="ECO:0000256" key="1">
    <source>
        <dbReference type="SAM" id="Phobius"/>
    </source>
</evidence>
<evidence type="ECO:0000313" key="2">
    <source>
        <dbReference type="EMBL" id="QEI04647.1"/>
    </source>
</evidence>
<dbReference type="RefSeq" id="WP_148812153.1">
    <property type="nucleotide sequence ID" value="NZ_CP043046.1"/>
</dbReference>
<keyword evidence="1" id="KW-1133">Transmembrane helix</keyword>
<dbReference type="Proteomes" id="UP000325161">
    <property type="component" value="Chromosome"/>
</dbReference>
<gene>
    <name evidence="2" type="ORF">FXN63_01440</name>
</gene>
<feature type="transmembrane region" description="Helical" evidence="1">
    <location>
        <begin position="20"/>
        <end position="45"/>
    </location>
</feature>
<keyword evidence="1" id="KW-0472">Membrane</keyword>
<reference evidence="2 3" key="1">
    <citation type="submission" date="2019-08" db="EMBL/GenBank/DDBJ databases">
        <title>Amphibian skin-associated Pigmentiphaga: genome sequence and occurrence across geography and hosts.</title>
        <authorList>
            <person name="Bletz M.C."/>
            <person name="Bunk B."/>
            <person name="Sproeer C."/>
            <person name="Biwer P."/>
            <person name="Reiter S."/>
            <person name="Rabemananjara F.C.E."/>
            <person name="Schulz S."/>
            <person name="Overmann J."/>
            <person name="Vences M."/>
        </authorList>
    </citation>
    <scope>NUCLEOTIDE SEQUENCE [LARGE SCALE GENOMIC DNA]</scope>
    <source>
        <strain evidence="2 3">Mada1488</strain>
    </source>
</reference>
<dbReference type="OrthoDB" id="5405464at2"/>
<keyword evidence="3" id="KW-1185">Reference proteome</keyword>
<dbReference type="KEGG" id="pacr:FXN63_01440"/>
<evidence type="ECO:0000313" key="3">
    <source>
        <dbReference type="Proteomes" id="UP000325161"/>
    </source>
</evidence>
<protein>
    <recommendedName>
        <fullName evidence="4">Transmembrane protein</fullName>
    </recommendedName>
</protein>
<evidence type="ECO:0008006" key="4">
    <source>
        <dbReference type="Google" id="ProtNLM"/>
    </source>
</evidence>
<keyword evidence="1" id="KW-0812">Transmembrane</keyword>
<proteinExistence type="predicted"/>
<name>A0A5C0AWE5_9BURK</name>
<organism evidence="2 3">
    <name type="scientific">Pigmentiphaga aceris</name>
    <dbReference type="NCBI Taxonomy" id="1940612"/>
    <lineage>
        <taxon>Bacteria</taxon>
        <taxon>Pseudomonadati</taxon>
        <taxon>Pseudomonadota</taxon>
        <taxon>Betaproteobacteria</taxon>
        <taxon>Burkholderiales</taxon>
        <taxon>Alcaligenaceae</taxon>
        <taxon>Pigmentiphaga</taxon>
    </lineage>
</organism>
<sequence length="113" mass="12763">MSDDLQTMSLSDSRKNMLYLLWGLYLGSLVTGGVTLIIGIALAYIKRDDAGTGVERSHYTSAIRVFWWSVLWCVVGMVLVWILIGWFVWAIATIWFIYRCVLGLVRAGESRAV</sequence>